<keyword evidence="6" id="KW-0479">Metal-binding</keyword>
<reference evidence="8 9" key="1">
    <citation type="submission" date="2006-02" db="EMBL/GenBank/DDBJ databases">
        <authorList>
            <person name="Murray A."/>
            <person name="Staley J."/>
            <person name="Ferriera S."/>
            <person name="Johnson J."/>
            <person name="Kravitz S."/>
            <person name="Halpern A."/>
            <person name="Remington K."/>
            <person name="Beeson K."/>
            <person name="Tran B."/>
            <person name="Rogers Y.-H."/>
            <person name="Friedman R."/>
            <person name="Venter J.C."/>
        </authorList>
    </citation>
    <scope>NUCLEOTIDE SEQUENCE [LARGE SCALE GENOMIC DNA]</scope>
    <source>
        <strain evidence="8 9">23-P</strain>
    </source>
</reference>
<evidence type="ECO:0000256" key="6">
    <source>
        <dbReference type="PIRSR" id="PIRSR001227-2"/>
    </source>
</evidence>
<protein>
    <submittedName>
        <fullName evidence="8">Penicillin amidase family protein</fullName>
    </submittedName>
</protein>
<dbReference type="RefSeq" id="WP_004568796.1">
    <property type="nucleotide sequence ID" value="NZ_CH724148.1"/>
</dbReference>
<dbReference type="OrthoDB" id="9759796at2"/>
<keyword evidence="6" id="KW-0106">Calcium</keyword>
<keyword evidence="4" id="KW-0865">Zymogen</keyword>
<dbReference type="InterPro" id="IPR023343">
    <property type="entry name" value="Penicillin_amidase_dom1"/>
</dbReference>
<evidence type="ECO:0000256" key="5">
    <source>
        <dbReference type="PIRSR" id="PIRSR001227-1"/>
    </source>
</evidence>
<dbReference type="GO" id="GO:0016811">
    <property type="term" value="F:hydrolase activity, acting on carbon-nitrogen (but not peptide) bonds, in linear amides"/>
    <property type="evidence" value="ECO:0007669"/>
    <property type="project" value="InterPro"/>
</dbReference>
<dbReference type="Proteomes" id="UP000003053">
    <property type="component" value="Unassembled WGS sequence"/>
</dbReference>
<feature type="chain" id="PRO_5002665806" evidence="7">
    <location>
        <begin position="20"/>
        <end position="685"/>
    </location>
</feature>
<dbReference type="SUPFAM" id="SSF56235">
    <property type="entry name" value="N-terminal nucleophile aminohydrolases (Ntn hydrolases)"/>
    <property type="match status" value="1"/>
</dbReference>
<evidence type="ECO:0000256" key="4">
    <source>
        <dbReference type="ARBA" id="ARBA00023145"/>
    </source>
</evidence>
<dbReference type="Gene3D" id="1.10.439.10">
    <property type="entry name" value="Penicillin Amidohydrolase, domain 1"/>
    <property type="match status" value="1"/>
</dbReference>
<keyword evidence="3" id="KW-0378">Hydrolase</keyword>
<evidence type="ECO:0000256" key="7">
    <source>
        <dbReference type="SAM" id="SignalP"/>
    </source>
</evidence>
<comment type="caution">
    <text evidence="8">The sequence shown here is derived from an EMBL/GenBank/DDBJ whole genome shotgun (WGS) entry which is preliminary data.</text>
</comment>
<dbReference type="GO" id="GO:0046872">
    <property type="term" value="F:metal ion binding"/>
    <property type="evidence" value="ECO:0007669"/>
    <property type="project" value="UniProtKB-KW"/>
</dbReference>
<dbReference type="CDD" id="cd01936">
    <property type="entry name" value="Ntn_CA"/>
    <property type="match status" value="1"/>
</dbReference>
<dbReference type="PANTHER" id="PTHR34218:SF3">
    <property type="entry name" value="ACYL-HOMOSERINE LACTONE ACYLASE PVDQ"/>
    <property type="match status" value="1"/>
</dbReference>
<keyword evidence="2 7" id="KW-0732">Signal</keyword>
<dbReference type="EMBL" id="AAOG01000004">
    <property type="protein sequence ID" value="EAR11716.1"/>
    <property type="molecule type" value="Genomic_DNA"/>
</dbReference>
<dbReference type="InterPro" id="IPR014395">
    <property type="entry name" value="Pen/GL7ACA/AHL_acylase"/>
</dbReference>
<feature type="binding site" evidence="6">
    <location>
        <position position="255"/>
    </location>
    <ligand>
        <name>Ca(2+)</name>
        <dbReference type="ChEBI" id="CHEBI:29108"/>
    </ligand>
</feature>
<dbReference type="GO" id="GO:0017000">
    <property type="term" value="P:antibiotic biosynthetic process"/>
    <property type="evidence" value="ECO:0007669"/>
    <property type="project" value="InterPro"/>
</dbReference>
<name>A4C2B5_9FLAO</name>
<dbReference type="PANTHER" id="PTHR34218">
    <property type="entry name" value="PEPTIDASE S45 PENICILLIN AMIDASE"/>
    <property type="match status" value="1"/>
</dbReference>
<dbReference type="InterPro" id="IPR029055">
    <property type="entry name" value="Ntn_hydrolases_N"/>
</dbReference>
<dbReference type="Gene3D" id="3.60.20.10">
    <property type="entry name" value="Glutamine Phosphoribosylpyrophosphate, subunit 1, domain 1"/>
    <property type="match status" value="1"/>
</dbReference>
<feature type="active site" description="Nucleophile" evidence="5">
    <location>
        <position position="182"/>
    </location>
</feature>
<dbReference type="MEROPS" id="S45.002"/>
<dbReference type="HOGENOM" id="CLU_021155_0_0_10"/>
<dbReference type="eggNOG" id="COG2366">
    <property type="taxonomic scope" value="Bacteria"/>
</dbReference>
<dbReference type="InterPro" id="IPR002692">
    <property type="entry name" value="S45"/>
</dbReference>
<comment type="cofactor">
    <cofactor evidence="6">
        <name>Ca(2+)</name>
        <dbReference type="ChEBI" id="CHEBI:29108"/>
    </cofactor>
    <text evidence="6">Binds 1 Ca(2+) ion per dimer.</text>
</comment>
<feature type="binding site" evidence="6">
    <location>
        <position position="258"/>
    </location>
    <ligand>
        <name>Ca(2+)</name>
        <dbReference type="ChEBI" id="CHEBI:29108"/>
    </ligand>
</feature>
<accession>A4C2B5</accession>
<evidence type="ECO:0000313" key="9">
    <source>
        <dbReference type="Proteomes" id="UP000003053"/>
    </source>
</evidence>
<proteinExistence type="inferred from homology"/>
<dbReference type="STRING" id="313594.PI23P_00890"/>
<evidence type="ECO:0000256" key="3">
    <source>
        <dbReference type="ARBA" id="ARBA00022801"/>
    </source>
</evidence>
<evidence type="ECO:0000256" key="2">
    <source>
        <dbReference type="ARBA" id="ARBA00022729"/>
    </source>
</evidence>
<evidence type="ECO:0000256" key="1">
    <source>
        <dbReference type="ARBA" id="ARBA00006586"/>
    </source>
</evidence>
<sequence length="685" mass="77987">MKKIVLLLVIFILNFKSNAQINPDTIQIVRDAYGVPHIYAPTDAALAYGFAWAQAEDHFKLLQESYLAGNGLLGKRIGKKGAGADFLTQFIQSKATVNENFHTLGSEFKAVLQGFTDGLNAFSKKHPKEILEKELFPLTPQKLLRYTQLQLFISNGADKLVKGIVNDEMSWPYDITQDTKGSNLLAISRSRTQSDETFLAINTHQPLEGPTSWYEAHLVSEEGTNIIGATFPGSPCLLTGANEFLGWTHTVNYPDKADVFALEMHPEKKDVYLVDGAEYKLEKLKAKLNLKFLGLNIPIKKKFYKSMYGPTLKNKTGVYSVRTPSTTNINAIEQWWHMNKAKSFTEFYTALKMKALPGYNIGYADRNDTIFYISNGKIPIRAKGYDWTDVVPGNTRKTLWDSYYDIQDLPQVISPKSGFVYNANHSPFKSSGAADNPKAENFARAMQYETYDNNRSTRLLQLLEAQEHIDYKRFKRIKYDHQLPTPLQYNYMDLNALFEMEIDNYPAVDVLLSDIKNWDRITDPVSYGAGAYAVLYYQLMPHYLKLDANHIFSKAILYEALKDTKGYLKKYFNSERIQLGAFQKLVRGDKSIPIFGLPDVVTAMRGVPDKNGRIKITHGESYIGLVRFTPTKTYYESVISFGNSRRPESSHYTDQMELYAKFKTKTMSFERTEVLKTATKIYAPK</sequence>
<dbReference type="InterPro" id="IPR043146">
    <property type="entry name" value="Penicillin_amidase_N_B-knob"/>
</dbReference>
<dbReference type="Pfam" id="PF01804">
    <property type="entry name" value="Penicil_amidase"/>
    <property type="match status" value="1"/>
</dbReference>
<organism evidence="8 9">
    <name type="scientific">Polaribacter irgensii 23-P</name>
    <dbReference type="NCBI Taxonomy" id="313594"/>
    <lineage>
        <taxon>Bacteria</taxon>
        <taxon>Pseudomonadati</taxon>
        <taxon>Bacteroidota</taxon>
        <taxon>Flavobacteriia</taxon>
        <taxon>Flavobacteriales</taxon>
        <taxon>Flavobacteriaceae</taxon>
    </lineage>
</organism>
<dbReference type="AlphaFoldDB" id="A4C2B5"/>
<evidence type="ECO:0000313" key="8">
    <source>
        <dbReference type="EMBL" id="EAR11716.1"/>
    </source>
</evidence>
<dbReference type="InterPro" id="IPR043147">
    <property type="entry name" value="Penicillin_amidase_A-knob"/>
</dbReference>
<gene>
    <name evidence="8" type="ORF">PI23P_00890</name>
</gene>
<keyword evidence="9" id="KW-1185">Reference proteome</keyword>
<comment type="similarity">
    <text evidence="1">Belongs to the peptidase S45 family.</text>
</comment>
<dbReference type="PIRSF" id="PIRSF001227">
    <property type="entry name" value="Pen_acylase"/>
    <property type="match status" value="1"/>
</dbReference>
<dbReference type="Gene3D" id="2.30.120.10">
    <property type="match status" value="1"/>
</dbReference>
<dbReference type="Gene3D" id="1.10.1400.10">
    <property type="match status" value="1"/>
</dbReference>
<feature type="signal peptide" evidence="7">
    <location>
        <begin position="1"/>
        <end position="19"/>
    </location>
</feature>